<dbReference type="AlphaFoldDB" id="A0A498L2L5"/>
<dbReference type="EMBL" id="RDFA01000005">
    <property type="protein sequence ID" value="RXK48011.1"/>
    <property type="molecule type" value="Genomic_DNA"/>
</dbReference>
<keyword evidence="3" id="KW-1185">Reference proteome</keyword>
<evidence type="ECO:0000313" key="2">
    <source>
        <dbReference type="EMBL" id="RXK48011.1"/>
    </source>
</evidence>
<protein>
    <submittedName>
        <fullName evidence="2">Uncharacterized protein</fullName>
    </submittedName>
</protein>
<organism evidence="2 3">
    <name type="scientific">Halorientalis pallida</name>
    <dbReference type="NCBI Taxonomy" id="2479928"/>
    <lineage>
        <taxon>Archaea</taxon>
        <taxon>Methanobacteriati</taxon>
        <taxon>Methanobacteriota</taxon>
        <taxon>Stenosarchaea group</taxon>
        <taxon>Halobacteria</taxon>
        <taxon>Halobacteriales</taxon>
        <taxon>Haloarculaceae</taxon>
        <taxon>Halorientalis</taxon>
    </lineage>
</organism>
<dbReference type="RefSeq" id="WP_129069864.1">
    <property type="nucleotide sequence ID" value="NZ_RDFA01000005.1"/>
</dbReference>
<dbReference type="Proteomes" id="UP000289691">
    <property type="component" value="Unassembled WGS sequence"/>
</dbReference>
<comment type="caution">
    <text evidence="2">The sequence shown here is derived from an EMBL/GenBank/DDBJ whole genome shotgun (WGS) entry which is preliminary data.</text>
</comment>
<feature type="region of interest" description="Disordered" evidence="1">
    <location>
        <begin position="91"/>
        <end position="132"/>
    </location>
</feature>
<name>A0A498L2L5_9EURY</name>
<evidence type="ECO:0000313" key="3">
    <source>
        <dbReference type="Proteomes" id="UP000289691"/>
    </source>
</evidence>
<evidence type="ECO:0000256" key="1">
    <source>
        <dbReference type="SAM" id="MobiDB-lite"/>
    </source>
</evidence>
<sequence length="132" mass="14255">MTNITIRLTVFTVVLTVALSMMAAPAVAAPGDKVTVTDPDQMDEYEKKGVMPGDNVQFPESFFDEKIGPGNSVANDAAPEDRFLKAKKAFDGDKNANYPDSVFDGDKNANYPDSVFDGDDDWQDGSDPVLSP</sequence>
<reference evidence="2 3" key="1">
    <citation type="submission" date="2019-01" db="EMBL/GenBank/DDBJ databases">
        <title>Halorientalis sp. F13-25 a new haloarchaeum isolated from hypersaline water.</title>
        <authorList>
            <person name="Ana D.-V."/>
            <person name="Cristina S.-P."/>
            <person name="Antonio V."/>
        </authorList>
    </citation>
    <scope>NUCLEOTIDE SEQUENCE [LARGE SCALE GENOMIC DNA]</scope>
    <source>
        <strain evidence="2 3">F13-25</strain>
    </source>
</reference>
<proteinExistence type="predicted"/>
<accession>A0A498L2L5</accession>
<gene>
    <name evidence="2" type="ORF">EAF64_15390</name>
</gene>